<evidence type="ECO:0000256" key="4">
    <source>
        <dbReference type="ARBA" id="ARBA00022614"/>
    </source>
</evidence>
<evidence type="ECO:0000259" key="14">
    <source>
        <dbReference type="PROSITE" id="PS50157"/>
    </source>
</evidence>
<dbReference type="GO" id="GO:0003677">
    <property type="term" value="F:DNA binding"/>
    <property type="evidence" value="ECO:0007669"/>
    <property type="project" value="UniProtKB-KW"/>
</dbReference>
<name>A0A6V7H6Q4_9HYME</name>
<organism evidence="15 16">
    <name type="scientific">Heterotrigona itama</name>
    <dbReference type="NCBI Taxonomy" id="395501"/>
    <lineage>
        <taxon>Eukaryota</taxon>
        <taxon>Metazoa</taxon>
        <taxon>Ecdysozoa</taxon>
        <taxon>Arthropoda</taxon>
        <taxon>Hexapoda</taxon>
        <taxon>Insecta</taxon>
        <taxon>Pterygota</taxon>
        <taxon>Neoptera</taxon>
        <taxon>Endopterygota</taxon>
        <taxon>Hymenoptera</taxon>
        <taxon>Apocrita</taxon>
        <taxon>Aculeata</taxon>
        <taxon>Apoidea</taxon>
        <taxon>Anthophila</taxon>
        <taxon>Apidae</taxon>
        <taxon>Heterotrigona</taxon>
    </lineage>
</organism>
<dbReference type="Gene3D" id="3.30.160.60">
    <property type="entry name" value="Classic Zinc Finger"/>
    <property type="match status" value="3"/>
</dbReference>
<protein>
    <recommendedName>
        <fullName evidence="14">C2H2-type domain-containing protein</fullName>
    </recommendedName>
</protein>
<dbReference type="SUPFAM" id="SSF52058">
    <property type="entry name" value="L domain-like"/>
    <property type="match status" value="1"/>
</dbReference>
<feature type="region of interest" description="Disordered" evidence="12">
    <location>
        <begin position="1"/>
        <end position="22"/>
    </location>
</feature>
<dbReference type="FunFam" id="3.30.160.60:FF:000113">
    <property type="entry name" value="zinc finger protein 699 isoform X1"/>
    <property type="match status" value="1"/>
</dbReference>
<feature type="domain" description="C2H2-type" evidence="14">
    <location>
        <begin position="194"/>
        <end position="221"/>
    </location>
</feature>
<dbReference type="Proteomes" id="UP000752696">
    <property type="component" value="Unassembled WGS sequence"/>
</dbReference>
<evidence type="ECO:0000256" key="5">
    <source>
        <dbReference type="ARBA" id="ARBA00022723"/>
    </source>
</evidence>
<dbReference type="SMART" id="SM00355">
    <property type="entry name" value="ZnF_C2H2"/>
    <property type="match status" value="4"/>
</dbReference>
<dbReference type="InterPro" id="IPR001611">
    <property type="entry name" value="Leu-rich_rpt"/>
</dbReference>
<evidence type="ECO:0000256" key="10">
    <source>
        <dbReference type="ARBA" id="ARBA00023242"/>
    </source>
</evidence>
<keyword evidence="13" id="KW-1133">Transmembrane helix</keyword>
<feature type="compositionally biased region" description="Polar residues" evidence="12">
    <location>
        <begin position="46"/>
        <end position="63"/>
    </location>
</feature>
<sequence length="723" mass="84338">MAYDPRNLKFPSDMHSHQHNQPNMNGYTYSGHSVPHVQQTDENRNENNCGNKETCPQISHQSSGTQTIQKVDAATMTDPLQIDFKLTSEYLARCSSTLDLPYVTKYEENSNNSTHNCQEIQSEIEYEVEPQHINGMLIYHCPECAYRCEDREILHEHLEDHRQRPHICDICGASLKRKEHLDRHKQGHNKDRPYQCNMCRKAFKRNEHLARHMIIHSGRKNQVCTECGKAFYRKDHLKKHLQSHNSSRGKNLNSSQNNQNNSDEGGLTNYLEVIHPLTFHENVELKVLNLSYNVLYELPSFTSTVTTLDASSNLISDLDENFLANMPKIRSIILSDNQLQRLPSKLKSTSLKNLDLRRNRLVEVCNNTFLQLPQLLRIDLSGNRLTEAITPEIFRNNPDLNIIKLEDNPWRCDCIDLYLMYSFLTEPPAKTVDQSLLCQSPSNVSGYTWHTACFDIWNKSLYYNKDRRTWGFVMIVLLTIVVLFGSFISIRHMMKIKRRAMEERQQLETLRLLRQRRNQVAQQQEEEEHIEHAPEPRIHPLELIGPPSYEEAVQMPRLARSLDNLDEISETTSVRVMGSADNIRYKYRRTRRTKKRIQSEDDLLRREERRYERLRRERNSSVGNNEIVLPQSQRNSRANTARRARRNSAISDSIETGSGRIRAKPQTPSSRKRRQRYTVYDGHSTDDEDSDVQPVGSSRSIVIRELRREPKSGYRESTVEQDS</sequence>
<keyword evidence="16" id="KW-1185">Reference proteome</keyword>
<keyword evidence="9" id="KW-0238">DNA-binding</keyword>
<dbReference type="InterPro" id="IPR032675">
    <property type="entry name" value="LRR_dom_sf"/>
</dbReference>
<dbReference type="Pfam" id="PF00096">
    <property type="entry name" value="zf-C2H2"/>
    <property type="match status" value="2"/>
</dbReference>
<keyword evidence="6" id="KW-0677">Repeat</keyword>
<dbReference type="PROSITE" id="PS51450">
    <property type="entry name" value="LRR"/>
    <property type="match status" value="2"/>
</dbReference>
<dbReference type="GO" id="GO:0005634">
    <property type="term" value="C:nucleus"/>
    <property type="evidence" value="ECO:0007669"/>
    <property type="project" value="UniProtKB-SubCell"/>
</dbReference>
<comment type="similarity">
    <text evidence="3">Belongs to the krueppel C2H2-type zinc-finger protein family.</text>
</comment>
<dbReference type="GO" id="GO:0010468">
    <property type="term" value="P:regulation of gene expression"/>
    <property type="evidence" value="ECO:0007669"/>
    <property type="project" value="TreeGrafter"/>
</dbReference>
<dbReference type="InterPro" id="IPR003591">
    <property type="entry name" value="Leu-rich_rpt_typical-subtyp"/>
</dbReference>
<dbReference type="InterPro" id="IPR050331">
    <property type="entry name" value="Zinc_finger"/>
</dbReference>
<evidence type="ECO:0000313" key="16">
    <source>
        <dbReference type="Proteomes" id="UP000752696"/>
    </source>
</evidence>
<feature type="domain" description="C2H2-type" evidence="14">
    <location>
        <begin position="222"/>
        <end position="249"/>
    </location>
</feature>
<evidence type="ECO:0000256" key="13">
    <source>
        <dbReference type="SAM" id="Phobius"/>
    </source>
</evidence>
<evidence type="ECO:0000256" key="6">
    <source>
        <dbReference type="ARBA" id="ARBA00022737"/>
    </source>
</evidence>
<evidence type="ECO:0000256" key="2">
    <source>
        <dbReference type="ARBA" id="ARBA00004123"/>
    </source>
</evidence>
<reference evidence="15" key="1">
    <citation type="submission" date="2020-07" db="EMBL/GenBank/DDBJ databases">
        <authorList>
            <person name="Nazaruddin N."/>
        </authorList>
    </citation>
    <scope>NUCLEOTIDE SEQUENCE</scope>
</reference>
<dbReference type="Pfam" id="PF13855">
    <property type="entry name" value="LRR_8"/>
    <property type="match status" value="1"/>
</dbReference>
<evidence type="ECO:0000256" key="3">
    <source>
        <dbReference type="ARBA" id="ARBA00006991"/>
    </source>
</evidence>
<dbReference type="SUPFAM" id="SSF57667">
    <property type="entry name" value="beta-beta-alpha zinc fingers"/>
    <property type="match status" value="2"/>
</dbReference>
<feature type="region of interest" description="Disordered" evidence="12">
    <location>
        <begin position="39"/>
        <end position="63"/>
    </location>
</feature>
<comment type="function">
    <text evidence="1">May be involved in transcriptional regulation.</text>
</comment>
<dbReference type="PROSITE" id="PS50157">
    <property type="entry name" value="ZINC_FINGER_C2H2_2"/>
    <property type="match status" value="3"/>
</dbReference>
<keyword evidence="13" id="KW-0472">Membrane</keyword>
<feature type="compositionally biased region" description="Basic and acidic residues" evidence="12">
    <location>
        <begin position="702"/>
        <end position="723"/>
    </location>
</feature>
<feature type="compositionally biased region" description="Low complexity" evidence="12">
    <location>
        <begin position="251"/>
        <end position="262"/>
    </location>
</feature>
<keyword evidence="10" id="KW-0539">Nucleus</keyword>
<dbReference type="Gene3D" id="3.80.10.10">
    <property type="entry name" value="Ribonuclease Inhibitor"/>
    <property type="match status" value="1"/>
</dbReference>
<feature type="domain" description="C2H2-type" evidence="14">
    <location>
        <begin position="166"/>
        <end position="193"/>
    </location>
</feature>
<evidence type="ECO:0000256" key="9">
    <source>
        <dbReference type="ARBA" id="ARBA00023125"/>
    </source>
</evidence>
<keyword evidence="8" id="KW-0862">Zinc</keyword>
<keyword evidence="5" id="KW-0479">Metal-binding</keyword>
<evidence type="ECO:0000256" key="11">
    <source>
        <dbReference type="PROSITE-ProRule" id="PRU00042"/>
    </source>
</evidence>
<accession>A0A6V7H6Q4</accession>
<evidence type="ECO:0000256" key="1">
    <source>
        <dbReference type="ARBA" id="ARBA00003767"/>
    </source>
</evidence>
<keyword evidence="4" id="KW-0433">Leucine-rich repeat</keyword>
<proteinExistence type="inferred from homology"/>
<dbReference type="SMART" id="SM00369">
    <property type="entry name" value="LRR_TYP"/>
    <property type="match status" value="4"/>
</dbReference>
<dbReference type="PANTHER" id="PTHR16515">
    <property type="entry name" value="PR DOMAIN ZINC FINGER PROTEIN"/>
    <property type="match status" value="1"/>
</dbReference>
<dbReference type="GO" id="GO:0008270">
    <property type="term" value="F:zinc ion binding"/>
    <property type="evidence" value="ECO:0007669"/>
    <property type="project" value="UniProtKB-KW"/>
</dbReference>
<dbReference type="PROSITE" id="PS00028">
    <property type="entry name" value="ZINC_FINGER_C2H2_1"/>
    <property type="match status" value="4"/>
</dbReference>
<evidence type="ECO:0000313" key="15">
    <source>
        <dbReference type="EMBL" id="CAD1475609.1"/>
    </source>
</evidence>
<feature type="region of interest" description="Disordered" evidence="12">
    <location>
        <begin position="239"/>
        <end position="264"/>
    </location>
</feature>
<dbReference type="InterPro" id="IPR036236">
    <property type="entry name" value="Znf_C2H2_sf"/>
</dbReference>
<comment type="caution">
    <text evidence="15">The sequence shown here is derived from an EMBL/GenBank/DDBJ whole genome shotgun (WGS) entry which is preliminary data.</text>
</comment>
<keyword evidence="7 11" id="KW-0863">Zinc-finger</keyword>
<dbReference type="EMBL" id="CAJDYZ010008631">
    <property type="protein sequence ID" value="CAD1475609.1"/>
    <property type="molecule type" value="Genomic_DNA"/>
</dbReference>
<comment type="subcellular location">
    <subcellularLocation>
        <location evidence="2">Nucleus</location>
    </subcellularLocation>
</comment>
<feature type="region of interest" description="Disordered" evidence="12">
    <location>
        <begin position="622"/>
        <end position="723"/>
    </location>
</feature>
<dbReference type="FunFam" id="3.30.160.60:FF:000045">
    <property type="entry name" value="ZFP69 zinc finger protein B"/>
    <property type="match status" value="1"/>
</dbReference>
<evidence type="ECO:0000256" key="8">
    <source>
        <dbReference type="ARBA" id="ARBA00022833"/>
    </source>
</evidence>
<feature type="transmembrane region" description="Helical" evidence="13">
    <location>
        <begin position="470"/>
        <end position="490"/>
    </location>
</feature>
<dbReference type="OrthoDB" id="10072647at2759"/>
<dbReference type="AlphaFoldDB" id="A0A6V7H6Q4"/>
<dbReference type="PANTHER" id="PTHR16515:SF49">
    <property type="entry name" value="GASTRULA ZINC FINGER PROTEIN XLCGF49.1-LIKE-RELATED"/>
    <property type="match status" value="1"/>
</dbReference>
<evidence type="ECO:0000256" key="7">
    <source>
        <dbReference type="ARBA" id="ARBA00022771"/>
    </source>
</evidence>
<keyword evidence="13" id="KW-0812">Transmembrane</keyword>
<dbReference type="InterPro" id="IPR013087">
    <property type="entry name" value="Znf_C2H2_type"/>
</dbReference>
<evidence type="ECO:0000256" key="12">
    <source>
        <dbReference type="SAM" id="MobiDB-lite"/>
    </source>
</evidence>
<gene>
    <name evidence="15" type="ORF">MHI_LOCUS587149</name>
</gene>